<accession>A0A8S1H6B1</accession>
<sequence>MFDTSRKIYCRLRVGPADRHPSRQPSTNTMSERTRKDSETSSDSWSIVDDVKKVGQDRLTDDDDVGEYYDENGELCEYTDESEEASDLEDPYSSTEDEDSSVETEAEEQEEEVEEQENQKEEEEEEDDDDEDVDEESEVDEAEDEIYIVDENEKEVMEGAAKYFVSPACIPERFSQLCHDLEWNLDFETTINLIVILMLPLYVVCFAYYVTPAVAAKQNELSLQSWGLPVGKFWSNRTAEDGSVWYRFDDSPKYCWKPNNKTKVEISPASYRKPIEQTHKKSRVVHRNFSSYSSPMEMRLDYLKKLAIAFKNNKDVEENWEAWIEAFRQERQFATYSSQKTTALSKVQKPPTSVRRLPRVFKPRYGPCFEKNLSFAPCRSENNWPSVYKNEDFQSKRPQVRRFAKRQPRSEPPHPKTNYAPTVYSKKASQSMRSNKNKHQGQCDGRQQRYLRPQRPCIQRKHDLPCTTSYSETPKRAPLVTKRVDKKKPQKEAKKAKSHDWFTQRSKARATMRHF</sequence>
<feature type="compositionally biased region" description="Acidic residues" evidence="1">
    <location>
        <begin position="60"/>
        <end position="147"/>
    </location>
</feature>
<feature type="compositionally biased region" description="Basic and acidic residues" evidence="1">
    <location>
        <begin position="49"/>
        <end position="59"/>
    </location>
</feature>
<evidence type="ECO:0000313" key="3">
    <source>
        <dbReference type="EMBL" id="CAD6190955.1"/>
    </source>
</evidence>
<evidence type="ECO:0000256" key="2">
    <source>
        <dbReference type="SAM" id="Phobius"/>
    </source>
</evidence>
<keyword evidence="4" id="KW-1185">Reference proteome</keyword>
<feature type="compositionally biased region" description="Basic and acidic residues" evidence="1">
    <location>
        <begin position="490"/>
        <end position="502"/>
    </location>
</feature>
<protein>
    <submittedName>
        <fullName evidence="3">Uncharacterized protein</fullName>
    </submittedName>
</protein>
<feature type="transmembrane region" description="Helical" evidence="2">
    <location>
        <begin position="191"/>
        <end position="210"/>
    </location>
</feature>
<keyword evidence="2" id="KW-1133">Transmembrane helix</keyword>
<feature type="compositionally biased region" description="Basic residues" evidence="1">
    <location>
        <begin position="506"/>
        <end position="515"/>
    </location>
</feature>
<dbReference type="EMBL" id="CAJGYM010000018">
    <property type="protein sequence ID" value="CAD6190955.1"/>
    <property type="molecule type" value="Genomic_DNA"/>
</dbReference>
<keyword evidence="2" id="KW-0812">Transmembrane</keyword>
<comment type="caution">
    <text evidence="3">The sequence shown here is derived from an EMBL/GenBank/DDBJ whole genome shotgun (WGS) entry which is preliminary data.</text>
</comment>
<evidence type="ECO:0000256" key="1">
    <source>
        <dbReference type="SAM" id="MobiDB-lite"/>
    </source>
</evidence>
<organism evidence="3 4">
    <name type="scientific">Caenorhabditis auriculariae</name>
    <dbReference type="NCBI Taxonomy" id="2777116"/>
    <lineage>
        <taxon>Eukaryota</taxon>
        <taxon>Metazoa</taxon>
        <taxon>Ecdysozoa</taxon>
        <taxon>Nematoda</taxon>
        <taxon>Chromadorea</taxon>
        <taxon>Rhabditida</taxon>
        <taxon>Rhabditina</taxon>
        <taxon>Rhabditomorpha</taxon>
        <taxon>Rhabditoidea</taxon>
        <taxon>Rhabditidae</taxon>
        <taxon>Peloderinae</taxon>
        <taxon>Caenorhabditis</taxon>
    </lineage>
</organism>
<feature type="region of interest" description="Disordered" evidence="1">
    <location>
        <begin position="12"/>
        <end position="147"/>
    </location>
</feature>
<dbReference type="Proteomes" id="UP000835052">
    <property type="component" value="Unassembled WGS sequence"/>
</dbReference>
<gene>
    <name evidence="3" type="ORF">CAUJ_LOCUS6874</name>
</gene>
<feature type="compositionally biased region" description="Basic residues" evidence="1">
    <location>
        <begin position="398"/>
        <end position="407"/>
    </location>
</feature>
<evidence type="ECO:0000313" key="4">
    <source>
        <dbReference type="Proteomes" id="UP000835052"/>
    </source>
</evidence>
<feature type="region of interest" description="Disordered" evidence="1">
    <location>
        <begin position="389"/>
        <end position="515"/>
    </location>
</feature>
<reference evidence="3" key="1">
    <citation type="submission" date="2020-10" db="EMBL/GenBank/DDBJ databases">
        <authorList>
            <person name="Kikuchi T."/>
        </authorList>
    </citation>
    <scope>NUCLEOTIDE SEQUENCE</scope>
    <source>
        <strain evidence="3">NKZ352</strain>
    </source>
</reference>
<proteinExistence type="predicted"/>
<keyword evidence="2" id="KW-0472">Membrane</keyword>
<name>A0A8S1H6B1_9PELO</name>
<dbReference type="AlphaFoldDB" id="A0A8S1H6B1"/>